<protein>
    <submittedName>
        <fullName evidence="2">Uncharacterized protein</fullName>
    </submittedName>
</protein>
<dbReference type="GeneID" id="78450641"/>
<evidence type="ECO:0000256" key="1">
    <source>
        <dbReference type="SAM" id="Phobius"/>
    </source>
</evidence>
<feature type="transmembrane region" description="Helical" evidence="1">
    <location>
        <begin position="85"/>
        <end position="109"/>
    </location>
</feature>
<keyword evidence="1" id="KW-0812">Transmembrane</keyword>
<keyword evidence="1" id="KW-0472">Membrane</keyword>
<dbReference type="EMBL" id="LXEX01000012">
    <property type="protein sequence ID" value="OAT60510.1"/>
    <property type="molecule type" value="Genomic_DNA"/>
</dbReference>
<evidence type="ECO:0000313" key="2">
    <source>
        <dbReference type="EMBL" id="OAT60510.1"/>
    </source>
</evidence>
<evidence type="ECO:0000313" key="3">
    <source>
        <dbReference type="Proteomes" id="UP000078431"/>
    </source>
</evidence>
<dbReference type="AlphaFoldDB" id="A0AA91EGR6"/>
<organism evidence="2 3">
    <name type="scientific">Obesumbacterium proteus ATCC 12841</name>
    <dbReference type="NCBI Taxonomy" id="1354268"/>
    <lineage>
        <taxon>Bacteria</taxon>
        <taxon>Pseudomonadati</taxon>
        <taxon>Pseudomonadota</taxon>
        <taxon>Gammaproteobacteria</taxon>
        <taxon>Enterobacterales</taxon>
        <taxon>Hafniaceae</taxon>
        <taxon>Obesumbacterium</taxon>
    </lineage>
</organism>
<accession>A0AA91EGR6</accession>
<gene>
    <name evidence="2" type="ORF">M993_00551</name>
</gene>
<keyword evidence="1" id="KW-1133">Transmembrane helix</keyword>
<name>A0AA91EGR6_9GAMM</name>
<sequence length="134" mass="15833">MEKSDKRPLVLERFYRALDEKTIDSLTDEQKQAVEKAVLDITLVTRHQIDIRRSFPLFTKRFYLVFLFGRDLRRRPRQESPLRRFIVSILVILAAIAAAGSVFISLYLIKSALGIDIFPNYHLGLWDWLMQHRE</sequence>
<dbReference type="Proteomes" id="UP000078431">
    <property type="component" value="Unassembled WGS sequence"/>
</dbReference>
<keyword evidence="3" id="KW-1185">Reference proteome</keyword>
<proteinExistence type="predicted"/>
<dbReference type="RefSeq" id="WP_046458334.1">
    <property type="nucleotide sequence ID" value="NZ_LXEX01000012.1"/>
</dbReference>
<comment type="caution">
    <text evidence="2">The sequence shown here is derived from an EMBL/GenBank/DDBJ whole genome shotgun (WGS) entry which is preliminary data.</text>
</comment>
<reference evidence="2 3" key="1">
    <citation type="submission" date="2016-04" db="EMBL/GenBank/DDBJ databases">
        <title>ATOL: Assembling a taxonomically balanced genome-scale reconstruction of the evolutionary history of the Enterobacteriaceae.</title>
        <authorList>
            <person name="Plunkett G.III."/>
            <person name="Neeno-Eckwall E.C."/>
            <person name="Glasner J.D."/>
            <person name="Perna N.T."/>
        </authorList>
    </citation>
    <scope>NUCLEOTIDE SEQUENCE [LARGE SCALE GENOMIC DNA]</scope>
    <source>
        <strain evidence="2 3">ATCC 12841</strain>
    </source>
</reference>